<dbReference type="InterPro" id="IPR004430">
    <property type="entry name" value="3-IsopropMal_deHydase_lsu"/>
</dbReference>
<keyword evidence="11 13" id="KW-0456">Lyase</keyword>
<feature type="binding site" evidence="13">
    <location>
        <position position="355"/>
    </location>
    <ligand>
        <name>[4Fe-4S] cluster</name>
        <dbReference type="ChEBI" id="CHEBI:49883"/>
    </ligand>
</feature>
<comment type="pathway">
    <text evidence="3 13">Amino-acid biosynthesis; L-leucine biosynthesis; L-leucine from 3-methyl-2-oxobutanoate: step 2/4.</text>
</comment>
<evidence type="ECO:0000256" key="5">
    <source>
        <dbReference type="ARBA" id="ARBA00022430"/>
    </source>
</evidence>
<evidence type="ECO:0000256" key="12">
    <source>
        <dbReference type="ARBA" id="ARBA00023304"/>
    </source>
</evidence>
<dbReference type="EMBL" id="BMKF01000001">
    <property type="protein sequence ID" value="GGB64890.1"/>
    <property type="molecule type" value="Genomic_DNA"/>
</dbReference>
<dbReference type="PANTHER" id="PTHR43822">
    <property type="entry name" value="HOMOACONITASE, MITOCHONDRIAL-RELATED"/>
    <property type="match status" value="1"/>
</dbReference>
<evidence type="ECO:0000256" key="4">
    <source>
        <dbReference type="ARBA" id="ARBA00011271"/>
    </source>
</evidence>
<keyword evidence="16" id="KW-1185">Reference proteome</keyword>
<keyword evidence="5 13" id="KW-0432">Leucine biosynthesis</keyword>
<keyword evidence="8 13" id="KW-0479">Metal-binding</keyword>
<comment type="catalytic activity">
    <reaction evidence="1 13">
        <text>(2R,3S)-3-isopropylmalate = (2S)-2-isopropylmalate</text>
        <dbReference type="Rhea" id="RHEA:32287"/>
        <dbReference type="ChEBI" id="CHEBI:1178"/>
        <dbReference type="ChEBI" id="CHEBI:35121"/>
        <dbReference type="EC" id="4.2.1.33"/>
    </reaction>
</comment>
<evidence type="ECO:0000256" key="8">
    <source>
        <dbReference type="ARBA" id="ARBA00022723"/>
    </source>
</evidence>
<dbReference type="PRINTS" id="PR00415">
    <property type="entry name" value="ACONITASE"/>
</dbReference>
<keyword evidence="9 13" id="KW-0408">Iron</keyword>
<evidence type="ECO:0000256" key="9">
    <source>
        <dbReference type="ARBA" id="ARBA00023004"/>
    </source>
</evidence>
<dbReference type="SUPFAM" id="SSF53732">
    <property type="entry name" value="Aconitase iron-sulfur domain"/>
    <property type="match status" value="1"/>
</dbReference>
<comment type="similarity">
    <text evidence="13">Belongs to the aconitase/IPM isomerase family. LeuC type 1 subfamily.</text>
</comment>
<dbReference type="NCBIfam" id="TIGR00170">
    <property type="entry name" value="leuC"/>
    <property type="match status" value="1"/>
</dbReference>
<dbReference type="InterPro" id="IPR033941">
    <property type="entry name" value="IPMI_cat"/>
</dbReference>
<dbReference type="PANTHER" id="PTHR43822:SF9">
    <property type="entry name" value="3-ISOPROPYLMALATE DEHYDRATASE"/>
    <property type="match status" value="1"/>
</dbReference>
<comment type="cofactor">
    <cofactor evidence="13">
        <name>[4Fe-4S] cluster</name>
        <dbReference type="ChEBI" id="CHEBI:49883"/>
    </cofactor>
    <text evidence="13">Binds 1 [4Fe-4S] cluster per subunit.</text>
</comment>
<evidence type="ECO:0000313" key="16">
    <source>
        <dbReference type="Proteomes" id="UP000628854"/>
    </source>
</evidence>
<reference evidence="16" key="1">
    <citation type="journal article" date="2019" name="Int. J. Syst. Evol. Microbiol.">
        <title>The Global Catalogue of Microorganisms (GCM) 10K type strain sequencing project: providing services to taxonomists for standard genome sequencing and annotation.</title>
        <authorList>
            <consortium name="The Broad Institute Genomics Platform"/>
            <consortium name="The Broad Institute Genome Sequencing Center for Infectious Disease"/>
            <person name="Wu L."/>
            <person name="Ma J."/>
        </authorList>
    </citation>
    <scope>NUCLEOTIDE SEQUENCE [LARGE SCALE GENOMIC DNA]</scope>
    <source>
        <strain evidence="16">CGMCC 1.15928</strain>
    </source>
</reference>
<dbReference type="EC" id="4.2.1.33" evidence="13"/>
<dbReference type="CDD" id="cd01583">
    <property type="entry name" value="IPMI"/>
    <property type="match status" value="1"/>
</dbReference>
<sequence>MASSSSPASPSRTLYDKLWDSHIVAEDGQESILYIDLHMLHEVTSPQAFSRLAETKRAVRRPDLTLAMADHCVPTTGQDRGISAVDDPLSRAQLEALNANAVAAGIEHYSIGDLRNGIVHVVGPEQGRTLPGMTIVCGDSHTSTHGAFGALAFGIGTSEIEHVLATQSLRQTKSRNMRVYFSGRLGVHVSAKDLALRLISEIGVDGATNHVIEYCGPTVDALSMEGRMTLCNMSIEAGARAGLVAPDETTFEYLAARISPQKWHAERAGWEALHSDPGAHFETEIEIDVSDMRPMVSWGINPAQSISIDAHVPSPQGARSDKDRLMIQRALDYMGLEPGQQIQGTPIDQVFIGSCTNGRIEDLRAAAAIVRGRKVAASVSAMVVPGSGLVRQQAEEEGLDRLFREAGFDWRQPGCSMCAAMNSDRLRPGERCASTSNRNFENRQGPNGRTHLMSPAMAAAAAVTGTITDVGALY</sequence>
<evidence type="ECO:0000256" key="11">
    <source>
        <dbReference type="ARBA" id="ARBA00023239"/>
    </source>
</evidence>
<organism evidence="15 16">
    <name type="scientific">Henriciella pelagia</name>
    <dbReference type="NCBI Taxonomy" id="1977912"/>
    <lineage>
        <taxon>Bacteria</taxon>
        <taxon>Pseudomonadati</taxon>
        <taxon>Pseudomonadota</taxon>
        <taxon>Alphaproteobacteria</taxon>
        <taxon>Hyphomonadales</taxon>
        <taxon>Hyphomonadaceae</taxon>
        <taxon>Henriciella</taxon>
    </lineage>
</organism>
<dbReference type="InterPro" id="IPR036008">
    <property type="entry name" value="Aconitase_4Fe-4S_dom"/>
</dbReference>
<name>A0ABQ1JCH2_9PROT</name>
<comment type="subunit">
    <text evidence="4 13">Heterodimer of LeuC and LeuD.</text>
</comment>
<dbReference type="Proteomes" id="UP000628854">
    <property type="component" value="Unassembled WGS sequence"/>
</dbReference>
<dbReference type="HAMAP" id="MF_01026">
    <property type="entry name" value="LeuC_type1"/>
    <property type="match status" value="1"/>
</dbReference>
<keyword evidence="12 13" id="KW-0100">Branched-chain amino acid biosynthesis</keyword>
<dbReference type="PROSITE" id="PS00450">
    <property type="entry name" value="ACONITASE_1"/>
    <property type="match status" value="1"/>
</dbReference>
<accession>A0ABQ1JCH2</accession>
<evidence type="ECO:0000313" key="15">
    <source>
        <dbReference type="EMBL" id="GGB64890.1"/>
    </source>
</evidence>
<keyword evidence="10 13" id="KW-0411">Iron-sulfur</keyword>
<dbReference type="NCBIfam" id="NF009116">
    <property type="entry name" value="PRK12466.1"/>
    <property type="match status" value="1"/>
</dbReference>
<dbReference type="Gene3D" id="3.30.499.10">
    <property type="entry name" value="Aconitase, domain 3"/>
    <property type="match status" value="2"/>
</dbReference>
<dbReference type="InterPro" id="IPR015931">
    <property type="entry name" value="Acnase/IPM_dHydase_lsu_aba_1/3"/>
</dbReference>
<gene>
    <name evidence="13 15" type="primary">leuC</name>
    <name evidence="15" type="ORF">GCM10011503_12150</name>
</gene>
<evidence type="ECO:0000256" key="10">
    <source>
        <dbReference type="ARBA" id="ARBA00023014"/>
    </source>
</evidence>
<evidence type="ECO:0000256" key="3">
    <source>
        <dbReference type="ARBA" id="ARBA00004729"/>
    </source>
</evidence>
<proteinExistence type="inferred from homology"/>
<evidence type="ECO:0000256" key="7">
    <source>
        <dbReference type="ARBA" id="ARBA00022605"/>
    </source>
</evidence>
<evidence type="ECO:0000256" key="13">
    <source>
        <dbReference type="HAMAP-Rule" id="MF_01026"/>
    </source>
</evidence>
<keyword evidence="7 13" id="KW-0028">Amino-acid biosynthesis</keyword>
<evidence type="ECO:0000256" key="1">
    <source>
        <dbReference type="ARBA" id="ARBA00000491"/>
    </source>
</evidence>
<comment type="function">
    <text evidence="2 13">Catalyzes the isomerization between 2-isopropylmalate and 3-isopropylmalate, via the formation of 2-isopropylmaleate.</text>
</comment>
<dbReference type="InterPro" id="IPR018136">
    <property type="entry name" value="Aconitase_4Fe-4S_BS"/>
</dbReference>
<dbReference type="InterPro" id="IPR001030">
    <property type="entry name" value="Acoase/IPM_deHydtase_lsu_aba"/>
</dbReference>
<keyword evidence="6 13" id="KW-0004">4Fe-4S</keyword>
<dbReference type="RefSeq" id="WP_084393412.1">
    <property type="nucleotide sequence ID" value="NZ_BMKF01000001.1"/>
</dbReference>
<dbReference type="InterPro" id="IPR050067">
    <property type="entry name" value="IPM_dehydratase_rel_enz"/>
</dbReference>
<dbReference type="Pfam" id="PF00330">
    <property type="entry name" value="Aconitase"/>
    <property type="match status" value="1"/>
</dbReference>
<feature type="binding site" evidence="13">
    <location>
        <position position="415"/>
    </location>
    <ligand>
        <name>[4Fe-4S] cluster</name>
        <dbReference type="ChEBI" id="CHEBI:49883"/>
    </ligand>
</feature>
<evidence type="ECO:0000259" key="14">
    <source>
        <dbReference type="Pfam" id="PF00330"/>
    </source>
</evidence>
<feature type="binding site" evidence="13">
    <location>
        <position position="418"/>
    </location>
    <ligand>
        <name>[4Fe-4S] cluster</name>
        <dbReference type="ChEBI" id="CHEBI:49883"/>
    </ligand>
</feature>
<comment type="caution">
    <text evidence="15">The sequence shown here is derived from an EMBL/GenBank/DDBJ whole genome shotgun (WGS) entry which is preliminary data.</text>
</comment>
<dbReference type="NCBIfam" id="NF004016">
    <property type="entry name" value="PRK05478.1"/>
    <property type="match status" value="1"/>
</dbReference>
<feature type="domain" description="Aconitase/3-isopropylmalate dehydratase large subunit alpha/beta/alpha" evidence="14">
    <location>
        <begin position="16"/>
        <end position="465"/>
    </location>
</feature>
<evidence type="ECO:0000256" key="6">
    <source>
        <dbReference type="ARBA" id="ARBA00022485"/>
    </source>
</evidence>
<evidence type="ECO:0000256" key="2">
    <source>
        <dbReference type="ARBA" id="ARBA00002695"/>
    </source>
</evidence>
<protein>
    <recommendedName>
        <fullName evidence="13">3-isopropylmalate dehydratase large subunit</fullName>
        <ecNumber evidence="13">4.2.1.33</ecNumber>
    </recommendedName>
    <alternativeName>
        <fullName evidence="13">Alpha-IPM isomerase</fullName>
        <shortName evidence="13">IPMI</shortName>
    </alternativeName>
    <alternativeName>
        <fullName evidence="13">Isopropylmalate isomerase</fullName>
    </alternativeName>
</protein>